<accession>A0ABV0UPH3</accession>
<dbReference type="Proteomes" id="UP001482620">
    <property type="component" value="Unassembled WGS sequence"/>
</dbReference>
<comment type="caution">
    <text evidence="1">The sequence shown here is derived from an EMBL/GenBank/DDBJ whole genome shotgun (WGS) entry which is preliminary data.</text>
</comment>
<keyword evidence="2" id="KW-1185">Reference proteome</keyword>
<proteinExistence type="predicted"/>
<protein>
    <submittedName>
        <fullName evidence="1">Uncharacterized protein</fullName>
    </submittedName>
</protein>
<dbReference type="PANTHER" id="PTHR34415:SF1">
    <property type="entry name" value="INTEGRASE CATALYTIC DOMAIN-CONTAINING PROTEIN"/>
    <property type="match status" value="1"/>
</dbReference>
<evidence type="ECO:0000313" key="1">
    <source>
        <dbReference type="EMBL" id="MEQ2246305.1"/>
    </source>
</evidence>
<organism evidence="1 2">
    <name type="scientific">Ilyodon furcidens</name>
    <name type="common">goldbreast splitfin</name>
    <dbReference type="NCBI Taxonomy" id="33524"/>
    <lineage>
        <taxon>Eukaryota</taxon>
        <taxon>Metazoa</taxon>
        <taxon>Chordata</taxon>
        <taxon>Craniata</taxon>
        <taxon>Vertebrata</taxon>
        <taxon>Euteleostomi</taxon>
        <taxon>Actinopterygii</taxon>
        <taxon>Neopterygii</taxon>
        <taxon>Teleostei</taxon>
        <taxon>Neoteleostei</taxon>
        <taxon>Acanthomorphata</taxon>
        <taxon>Ovalentaria</taxon>
        <taxon>Atherinomorphae</taxon>
        <taxon>Cyprinodontiformes</taxon>
        <taxon>Goodeidae</taxon>
        <taxon>Ilyodon</taxon>
    </lineage>
</organism>
<evidence type="ECO:0000313" key="2">
    <source>
        <dbReference type="Proteomes" id="UP001482620"/>
    </source>
</evidence>
<gene>
    <name evidence="1" type="ORF">ILYODFUR_037005</name>
</gene>
<reference evidence="1 2" key="1">
    <citation type="submission" date="2021-06" db="EMBL/GenBank/DDBJ databases">
        <authorList>
            <person name="Palmer J.M."/>
        </authorList>
    </citation>
    <scope>NUCLEOTIDE SEQUENCE [LARGE SCALE GENOMIC DNA]</scope>
    <source>
        <strain evidence="2">if_2019</strain>
        <tissue evidence="1">Muscle</tissue>
    </source>
</reference>
<sequence length="198" mass="22112">MLWYDIWHVEHNLHSTLNIHFLIALHTKFAPDCGFGLIKQAYRRTRVSTYITKVLENSSPESRLNIPQLVRLEDGTVIVKTSDWQAHLSPYFRKLPQIKGDAAMQSLLAFSCCVTWKSCRLRSCPTLLGSSILAAQLNIRSSTDIAALTSPGIIKPTETKLSLQFPACLTGRRIGGVCLERLKLAGELFLHKAIPGRA</sequence>
<dbReference type="EMBL" id="JAHRIQ010077375">
    <property type="protein sequence ID" value="MEQ2246305.1"/>
    <property type="molecule type" value="Genomic_DNA"/>
</dbReference>
<name>A0ABV0UPH3_9TELE</name>
<dbReference type="PANTHER" id="PTHR34415">
    <property type="entry name" value="INTEGRASE CATALYTIC DOMAIN-CONTAINING PROTEIN"/>
    <property type="match status" value="1"/>
</dbReference>